<evidence type="ECO:0000313" key="2">
    <source>
        <dbReference type="Proteomes" id="UP000887159"/>
    </source>
</evidence>
<evidence type="ECO:0000313" key="1">
    <source>
        <dbReference type="EMBL" id="GFY28669.1"/>
    </source>
</evidence>
<comment type="caution">
    <text evidence="1">The sequence shown here is derived from an EMBL/GenBank/DDBJ whole genome shotgun (WGS) entry which is preliminary data.</text>
</comment>
<dbReference type="EMBL" id="BMAU01021386">
    <property type="protein sequence ID" value="GFY28669.1"/>
    <property type="molecule type" value="Genomic_DNA"/>
</dbReference>
<sequence>MSALSNEPVSANLGAVLQRNYDWEYASSDIVPRTNAVRLAHYNLQPRTPNAYRLIPCVRVHPTNLAFLCEMKIPCTKARNFRTTPSTASGKHFRPHNAI</sequence>
<accession>A0A8X7BFH3</accession>
<protein>
    <submittedName>
        <fullName evidence="1">Uncharacterized protein</fullName>
    </submittedName>
</protein>
<reference evidence="1" key="1">
    <citation type="submission" date="2020-08" db="EMBL/GenBank/DDBJ databases">
        <title>Multicomponent nature underlies the extraordinary mechanical properties of spider dragline silk.</title>
        <authorList>
            <person name="Kono N."/>
            <person name="Nakamura H."/>
            <person name="Mori M."/>
            <person name="Yoshida Y."/>
            <person name="Ohtoshi R."/>
            <person name="Malay A.D."/>
            <person name="Moran D.A.P."/>
            <person name="Tomita M."/>
            <person name="Numata K."/>
            <person name="Arakawa K."/>
        </authorList>
    </citation>
    <scope>NUCLEOTIDE SEQUENCE</scope>
</reference>
<organism evidence="1 2">
    <name type="scientific">Trichonephila clavipes</name>
    <name type="common">Golden silk orbweaver</name>
    <name type="synonym">Nephila clavipes</name>
    <dbReference type="NCBI Taxonomy" id="2585209"/>
    <lineage>
        <taxon>Eukaryota</taxon>
        <taxon>Metazoa</taxon>
        <taxon>Ecdysozoa</taxon>
        <taxon>Arthropoda</taxon>
        <taxon>Chelicerata</taxon>
        <taxon>Arachnida</taxon>
        <taxon>Araneae</taxon>
        <taxon>Araneomorphae</taxon>
        <taxon>Entelegynae</taxon>
        <taxon>Araneoidea</taxon>
        <taxon>Nephilidae</taxon>
        <taxon>Trichonephila</taxon>
    </lineage>
</organism>
<keyword evidence="2" id="KW-1185">Reference proteome</keyword>
<proteinExistence type="predicted"/>
<dbReference type="Proteomes" id="UP000887159">
    <property type="component" value="Unassembled WGS sequence"/>
</dbReference>
<dbReference type="AlphaFoldDB" id="A0A8X7BFH3"/>
<gene>
    <name evidence="1" type="ORF">TNCV_3440361</name>
</gene>
<name>A0A8X7BFH3_TRICX</name>